<protein>
    <submittedName>
        <fullName evidence="6">Putative prolyl 4-hydroxylase subunit alpha-1</fullName>
    </submittedName>
</protein>
<dbReference type="PROSITE" id="PS50005">
    <property type="entry name" value="TPR"/>
    <property type="match status" value="1"/>
</dbReference>
<dbReference type="InterPro" id="IPR011990">
    <property type="entry name" value="TPR-like_helical_dom_sf"/>
</dbReference>
<dbReference type="Gene3D" id="6.10.140.1460">
    <property type="match status" value="1"/>
</dbReference>
<keyword evidence="1" id="KW-0802">TPR repeat</keyword>
<dbReference type="FunFam" id="1.25.40.10:FF:000006">
    <property type="entry name" value="Prolyl 4-hydroxylase subunit alpha 2"/>
    <property type="match status" value="1"/>
</dbReference>
<dbReference type="SUPFAM" id="SSF48452">
    <property type="entry name" value="TPR-like"/>
    <property type="match status" value="1"/>
</dbReference>
<keyword evidence="2" id="KW-0175">Coiled coil</keyword>
<dbReference type="InterPro" id="IPR019734">
    <property type="entry name" value="TPR_rpt"/>
</dbReference>
<dbReference type="Proteomes" id="UP000230750">
    <property type="component" value="Unassembled WGS sequence"/>
</dbReference>
<evidence type="ECO:0000259" key="4">
    <source>
        <dbReference type="Pfam" id="PF08336"/>
    </source>
</evidence>
<evidence type="ECO:0000313" key="6">
    <source>
        <dbReference type="EMBL" id="PIK40348.1"/>
    </source>
</evidence>
<gene>
    <name evidence="6" type="ORF">BSL78_22816</name>
</gene>
<feature type="chain" id="PRO_5013634436" evidence="3">
    <location>
        <begin position="16"/>
        <end position="333"/>
    </location>
</feature>
<dbReference type="InterPro" id="IPR013547">
    <property type="entry name" value="P4H_N"/>
</dbReference>
<dbReference type="EMBL" id="MRZV01001133">
    <property type="protein sequence ID" value="PIK40348.1"/>
    <property type="molecule type" value="Genomic_DNA"/>
</dbReference>
<sequence>MKLLLLLCTLAVAQGEFFTALVDLENVLFTESGMLDVLDHYIEEQEKHLQRLRESAENIRKVNRESLEDPESYLAHPVNAFTTVKRFLWEWVLIEEHVRAEQVKTDYLMNMSQYQNYFPGKEDIQGAAAALLRLQDTYRLETKDIADGTIEGVSQYRPVMSAEDVFEVGRAAYNDNDHYHSCLWLEEAFNRAIKEEKDDTRARRDKDKEIDIPTILDYLAYATYSQGDMKKALEFTDRLLEIDPNHARGMNNKDFFEYHLEEAKTARGDTGDMPADGDQHGIPYEEEEDDITGDPYLEYSERQMYEALCRGDANVIKVRMEAGQTCIIHSHLI</sequence>
<evidence type="ECO:0000313" key="7">
    <source>
        <dbReference type="Proteomes" id="UP000230750"/>
    </source>
</evidence>
<comment type="caution">
    <text evidence="6">The sequence shown here is derived from an EMBL/GenBank/DDBJ whole genome shotgun (WGS) entry which is preliminary data.</text>
</comment>
<evidence type="ECO:0000259" key="5">
    <source>
        <dbReference type="Pfam" id="PF23558"/>
    </source>
</evidence>
<dbReference type="Pfam" id="PF08336">
    <property type="entry name" value="P4Ha_N"/>
    <property type="match status" value="1"/>
</dbReference>
<feature type="domain" description="Prolyl 4-hydroxylase N-terminal" evidence="4">
    <location>
        <begin position="21"/>
        <end position="152"/>
    </location>
</feature>
<evidence type="ECO:0000256" key="2">
    <source>
        <dbReference type="SAM" id="Coils"/>
    </source>
</evidence>
<reference evidence="6 7" key="1">
    <citation type="journal article" date="2017" name="PLoS Biol.">
        <title>The sea cucumber genome provides insights into morphological evolution and visceral regeneration.</title>
        <authorList>
            <person name="Zhang X."/>
            <person name="Sun L."/>
            <person name="Yuan J."/>
            <person name="Sun Y."/>
            <person name="Gao Y."/>
            <person name="Zhang L."/>
            <person name="Li S."/>
            <person name="Dai H."/>
            <person name="Hamel J.F."/>
            <person name="Liu C."/>
            <person name="Yu Y."/>
            <person name="Liu S."/>
            <person name="Lin W."/>
            <person name="Guo K."/>
            <person name="Jin S."/>
            <person name="Xu P."/>
            <person name="Storey K.B."/>
            <person name="Huan P."/>
            <person name="Zhang T."/>
            <person name="Zhou Y."/>
            <person name="Zhang J."/>
            <person name="Lin C."/>
            <person name="Li X."/>
            <person name="Xing L."/>
            <person name="Huo D."/>
            <person name="Sun M."/>
            <person name="Wang L."/>
            <person name="Mercier A."/>
            <person name="Li F."/>
            <person name="Yang H."/>
            <person name="Xiang J."/>
        </authorList>
    </citation>
    <scope>NUCLEOTIDE SEQUENCE [LARGE SCALE GENOMIC DNA]</scope>
    <source>
        <strain evidence="6">Shaxun</strain>
        <tissue evidence="6">Muscle</tissue>
    </source>
</reference>
<evidence type="ECO:0000256" key="3">
    <source>
        <dbReference type="SAM" id="SignalP"/>
    </source>
</evidence>
<dbReference type="STRING" id="307972.A0A2G8JX80"/>
<keyword evidence="7" id="KW-1185">Reference proteome</keyword>
<dbReference type="AlphaFoldDB" id="A0A2G8JX80"/>
<proteinExistence type="predicted"/>
<dbReference type="GO" id="GO:0005783">
    <property type="term" value="C:endoplasmic reticulum"/>
    <property type="evidence" value="ECO:0007669"/>
    <property type="project" value="InterPro"/>
</dbReference>
<evidence type="ECO:0000256" key="1">
    <source>
        <dbReference type="PROSITE-ProRule" id="PRU00339"/>
    </source>
</evidence>
<feature type="repeat" description="TPR" evidence="1">
    <location>
        <begin position="213"/>
        <end position="246"/>
    </location>
</feature>
<dbReference type="InterPro" id="IPR059068">
    <property type="entry name" value="TPR_P4H"/>
</dbReference>
<dbReference type="OrthoDB" id="420380at2759"/>
<accession>A0A2G8JX80</accession>
<feature type="domain" description="Prolyl 4-hydroxylase peptide-substrate-binding" evidence="5">
    <location>
        <begin position="162"/>
        <end position="262"/>
    </location>
</feature>
<name>A0A2G8JX80_STIJA</name>
<feature type="coiled-coil region" evidence="2">
    <location>
        <begin position="42"/>
        <end position="69"/>
    </location>
</feature>
<keyword evidence="3" id="KW-0732">Signal</keyword>
<dbReference type="Pfam" id="PF23558">
    <property type="entry name" value="TPR_P4H"/>
    <property type="match status" value="1"/>
</dbReference>
<dbReference type="GO" id="GO:0004656">
    <property type="term" value="F:procollagen-proline 4-dioxygenase activity"/>
    <property type="evidence" value="ECO:0007669"/>
    <property type="project" value="InterPro"/>
</dbReference>
<dbReference type="Gene3D" id="1.25.40.10">
    <property type="entry name" value="Tetratricopeptide repeat domain"/>
    <property type="match status" value="1"/>
</dbReference>
<feature type="signal peptide" evidence="3">
    <location>
        <begin position="1"/>
        <end position="15"/>
    </location>
</feature>
<organism evidence="6 7">
    <name type="scientific">Stichopus japonicus</name>
    <name type="common">Sea cucumber</name>
    <dbReference type="NCBI Taxonomy" id="307972"/>
    <lineage>
        <taxon>Eukaryota</taxon>
        <taxon>Metazoa</taxon>
        <taxon>Echinodermata</taxon>
        <taxon>Eleutherozoa</taxon>
        <taxon>Echinozoa</taxon>
        <taxon>Holothuroidea</taxon>
        <taxon>Aspidochirotacea</taxon>
        <taxon>Aspidochirotida</taxon>
        <taxon>Stichopodidae</taxon>
        <taxon>Apostichopus</taxon>
    </lineage>
</organism>